<dbReference type="InterPro" id="IPR013783">
    <property type="entry name" value="Ig-like_fold"/>
</dbReference>
<dbReference type="InterPro" id="IPR036852">
    <property type="entry name" value="Peptidase_S8/S53_dom_sf"/>
</dbReference>
<evidence type="ECO:0000313" key="6">
    <source>
        <dbReference type="EMBL" id="SJZ67593.1"/>
    </source>
</evidence>
<dbReference type="InterPro" id="IPR051048">
    <property type="entry name" value="Peptidase_S8/S53_subtilisin"/>
</dbReference>
<sequence>MRKRIICPGLVLLLLLGQLLPMPAAAGMPVWEEWPQAKEVAVLPGTNRPAIWQDIYQQGESIIVDQWEPPYPEGINDDYLSESQMVDQFLWDNPRALLVFPAGDRAGYRNLLAPAVAKNALVVGGSQSLPWGNSVTANVYDSWRKAEFSTGGPALDRIKPDILAPAEWWATLTPQGYQPAHGTLYAATWVKVHLDQWRQKLLEAGIEPIGALLKAIAVAAAYPEQYSSVEERGYGFFRPHSLNQAWDELEFIQGELTEETPSQTFSWVSPASIPTGYRLAVVLTWMDYPAEIGDGSLVNDLNLDVRADIYDQESGQNLLRIYTPNDLADSAGAENNTDNCERILLSNLQPGTEYRITVEAVSLIQGPQPFALVYGLIPDAGPELRLENLPDQMAFASSSYLLKGWADQGATVKINNAVVTTTGGYWTYELQLNPGINTINVLAEKEGKQTLIKRNLWLDPQSTPYCSLDRDGRLLFSHLAAESAISIWLNGQEIQQTADASGNKQIALNLLPGWNRIAVSGTPAGEVERPLFADWVYFQQDNPPVPQDTGDDEDGSSPNSMDDRYMGLREKLGSAYQWALPEIGPLWVAGIIKGDERGLRPGDNMTRAEFISLLMRAFPWPAGGQAADFADIHPAAWYAVAINQARSLGLVYGVGSNRFEPSKPITRAEAIMILARAYRIRNLLTSGENQGLETDWQLAAEKGWTKYNLQQGFPFRYAKRVENMVMVSRWLQ</sequence>
<evidence type="ECO:0000259" key="5">
    <source>
        <dbReference type="PROSITE" id="PS51272"/>
    </source>
</evidence>
<organism evidence="6 7">
    <name type="scientific">Carboxydocella sporoproducens DSM 16521</name>
    <dbReference type="NCBI Taxonomy" id="1121270"/>
    <lineage>
        <taxon>Bacteria</taxon>
        <taxon>Bacillati</taxon>
        <taxon>Bacillota</taxon>
        <taxon>Clostridia</taxon>
        <taxon>Eubacteriales</taxon>
        <taxon>Clostridiales Family XVI. Incertae Sedis</taxon>
        <taxon>Carboxydocella</taxon>
    </lineage>
</organism>
<protein>
    <submittedName>
        <fullName evidence="6">S-layer homology domain-containing protein</fullName>
    </submittedName>
</protein>
<evidence type="ECO:0000256" key="1">
    <source>
        <dbReference type="ARBA" id="ARBA00011073"/>
    </source>
</evidence>
<evidence type="ECO:0000313" key="7">
    <source>
        <dbReference type="Proteomes" id="UP000189933"/>
    </source>
</evidence>
<accession>A0A1T4MKX2</accession>
<dbReference type="RefSeq" id="WP_078664745.1">
    <property type="nucleotide sequence ID" value="NZ_FUXM01000004.1"/>
</dbReference>
<feature type="region of interest" description="Disordered" evidence="3">
    <location>
        <begin position="542"/>
        <end position="563"/>
    </location>
</feature>
<dbReference type="PROSITE" id="PS51272">
    <property type="entry name" value="SLH"/>
    <property type="match status" value="2"/>
</dbReference>
<dbReference type="Gene3D" id="3.40.50.200">
    <property type="entry name" value="Peptidase S8/S53 domain"/>
    <property type="match status" value="1"/>
</dbReference>
<dbReference type="PANTHER" id="PTHR43399:SF4">
    <property type="entry name" value="CELL WALL-ASSOCIATED PROTEASE"/>
    <property type="match status" value="1"/>
</dbReference>
<dbReference type="Pfam" id="PF00395">
    <property type="entry name" value="SLH"/>
    <property type="match status" value="2"/>
</dbReference>
<evidence type="ECO:0000256" key="2">
    <source>
        <dbReference type="ARBA" id="ARBA00022737"/>
    </source>
</evidence>
<evidence type="ECO:0000256" key="3">
    <source>
        <dbReference type="SAM" id="MobiDB-lite"/>
    </source>
</evidence>
<dbReference type="Proteomes" id="UP000189933">
    <property type="component" value="Unassembled WGS sequence"/>
</dbReference>
<keyword evidence="7" id="KW-1185">Reference proteome</keyword>
<proteinExistence type="inferred from homology"/>
<keyword evidence="2" id="KW-0677">Repeat</keyword>
<feature type="chain" id="PRO_5039464148" evidence="4">
    <location>
        <begin position="27"/>
        <end position="732"/>
    </location>
</feature>
<dbReference type="SUPFAM" id="SSF49785">
    <property type="entry name" value="Galactose-binding domain-like"/>
    <property type="match status" value="1"/>
</dbReference>
<dbReference type="InterPro" id="IPR001119">
    <property type="entry name" value="SLH_dom"/>
</dbReference>
<evidence type="ECO:0000256" key="4">
    <source>
        <dbReference type="SAM" id="SignalP"/>
    </source>
</evidence>
<reference evidence="7" key="1">
    <citation type="submission" date="2017-02" db="EMBL/GenBank/DDBJ databases">
        <authorList>
            <person name="Varghese N."/>
            <person name="Submissions S."/>
        </authorList>
    </citation>
    <scope>NUCLEOTIDE SEQUENCE [LARGE SCALE GENOMIC DNA]</scope>
    <source>
        <strain evidence="7">DSM 16521</strain>
    </source>
</reference>
<dbReference type="OrthoDB" id="1852644at2"/>
<dbReference type="PANTHER" id="PTHR43399">
    <property type="entry name" value="SUBTILISIN-RELATED"/>
    <property type="match status" value="1"/>
</dbReference>
<feature type="domain" description="SLH" evidence="5">
    <location>
        <begin position="625"/>
        <end position="688"/>
    </location>
</feature>
<keyword evidence="4" id="KW-0732">Signal</keyword>
<gene>
    <name evidence="6" type="ORF">SAMN02745885_00639</name>
</gene>
<comment type="similarity">
    <text evidence="1">Belongs to the peptidase S8 family.</text>
</comment>
<dbReference type="GO" id="GO:0006508">
    <property type="term" value="P:proteolysis"/>
    <property type="evidence" value="ECO:0007669"/>
    <property type="project" value="InterPro"/>
</dbReference>
<name>A0A1T4MKX2_9FIRM</name>
<dbReference type="EMBL" id="FUXM01000004">
    <property type="protein sequence ID" value="SJZ67593.1"/>
    <property type="molecule type" value="Genomic_DNA"/>
</dbReference>
<feature type="signal peptide" evidence="4">
    <location>
        <begin position="1"/>
        <end position="26"/>
    </location>
</feature>
<dbReference type="Gene3D" id="2.60.40.10">
    <property type="entry name" value="Immunoglobulins"/>
    <property type="match status" value="1"/>
</dbReference>
<feature type="domain" description="SLH" evidence="5">
    <location>
        <begin position="566"/>
        <end position="624"/>
    </location>
</feature>
<dbReference type="GO" id="GO:0004252">
    <property type="term" value="F:serine-type endopeptidase activity"/>
    <property type="evidence" value="ECO:0007669"/>
    <property type="project" value="InterPro"/>
</dbReference>
<dbReference type="InterPro" id="IPR008979">
    <property type="entry name" value="Galactose-bd-like_sf"/>
</dbReference>
<dbReference type="Gene3D" id="2.60.120.380">
    <property type="match status" value="1"/>
</dbReference>
<dbReference type="SUPFAM" id="SSF52743">
    <property type="entry name" value="Subtilisin-like"/>
    <property type="match status" value="1"/>
</dbReference>
<dbReference type="AlphaFoldDB" id="A0A1T4MKX2"/>